<evidence type="ECO:0000256" key="5">
    <source>
        <dbReference type="SAM" id="Phobius"/>
    </source>
</evidence>
<evidence type="ECO:0000259" key="6">
    <source>
        <dbReference type="Pfam" id="PF04893"/>
    </source>
</evidence>
<feature type="transmembrane region" description="Helical" evidence="5">
    <location>
        <begin position="67"/>
        <end position="97"/>
    </location>
</feature>
<feature type="transmembrane region" description="Helical" evidence="5">
    <location>
        <begin position="109"/>
        <end position="129"/>
    </location>
</feature>
<evidence type="ECO:0000256" key="2">
    <source>
        <dbReference type="ARBA" id="ARBA00022692"/>
    </source>
</evidence>
<protein>
    <recommendedName>
        <fullName evidence="6">Yip1 domain-containing protein</fullName>
    </recommendedName>
</protein>
<dbReference type="InterPro" id="IPR006977">
    <property type="entry name" value="Yip1_dom"/>
</dbReference>
<evidence type="ECO:0000313" key="8">
    <source>
        <dbReference type="Proteomes" id="UP000195437"/>
    </source>
</evidence>
<reference evidence="8" key="1">
    <citation type="submission" date="2017-05" db="EMBL/GenBank/DDBJ databases">
        <authorList>
            <person name="Sung H."/>
        </authorList>
    </citation>
    <scope>NUCLEOTIDE SEQUENCE [LARGE SCALE GENOMIC DNA]</scope>
    <source>
        <strain evidence="8">AR23208</strain>
    </source>
</reference>
<keyword evidence="4 5" id="KW-0472">Membrane</keyword>
<dbReference type="KEGG" id="tum:CBW65_10400"/>
<dbReference type="EMBL" id="CP021434">
    <property type="protein sequence ID" value="ARU61363.1"/>
    <property type="molecule type" value="Genomic_DNA"/>
</dbReference>
<feature type="transmembrane region" description="Helical" evidence="5">
    <location>
        <begin position="149"/>
        <end position="178"/>
    </location>
</feature>
<accession>A0A1Y0IPS0</accession>
<dbReference type="OrthoDB" id="2987623at2"/>
<evidence type="ECO:0000313" key="7">
    <source>
        <dbReference type="EMBL" id="ARU61363.1"/>
    </source>
</evidence>
<organism evidence="7 8">
    <name type="scientific">Tumebacillus avium</name>
    <dbReference type="NCBI Taxonomy" id="1903704"/>
    <lineage>
        <taxon>Bacteria</taxon>
        <taxon>Bacillati</taxon>
        <taxon>Bacillota</taxon>
        <taxon>Bacilli</taxon>
        <taxon>Bacillales</taxon>
        <taxon>Alicyclobacillaceae</taxon>
        <taxon>Tumebacillus</taxon>
    </lineage>
</organism>
<keyword evidence="2 5" id="KW-0812">Transmembrane</keyword>
<proteinExistence type="predicted"/>
<dbReference type="Proteomes" id="UP000195437">
    <property type="component" value="Chromosome"/>
</dbReference>
<gene>
    <name evidence="7" type="ORF">CBW65_10400</name>
</gene>
<keyword evidence="8" id="KW-1185">Reference proteome</keyword>
<dbReference type="Pfam" id="PF04893">
    <property type="entry name" value="Yip1"/>
    <property type="match status" value="1"/>
</dbReference>
<evidence type="ECO:0000256" key="3">
    <source>
        <dbReference type="ARBA" id="ARBA00022989"/>
    </source>
</evidence>
<sequence length="211" mass="23488">MDGVSHLKMYPLLSIFSKPRATMRFLLNNRGLYRGLFFLIVVLAGVAEGFAETVDSLERWMLEVTPLWQIWLMVVISGVVAALFGLVFGALLTLWVGRLFGGKGTYRELIVALGWAHLPLALSLVLIPLNVWLYGDNLFLLDGVPIQEGLWATIAVFVELVGSFAPYVFYLFLTLSFVAEAHRFTIGRAVATLFLPLVVILVLVILVYSLI</sequence>
<name>A0A1Y0IPS0_9BACL</name>
<feature type="transmembrane region" description="Helical" evidence="5">
    <location>
        <begin position="190"/>
        <end position="210"/>
    </location>
</feature>
<dbReference type="RefSeq" id="WP_087456742.1">
    <property type="nucleotide sequence ID" value="NZ_CP021434.1"/>
</dbReference>
<evidence type="ECO:0000256" key="4">
    <source>
        <dbReference type="ARBA" id="ARBA00023136"/>
    </source>
</evidence>
<dbReference type="GO" id="GO:0016020">
    <property type="term" value="C:membrane"/>
    <property type="evidence" value="ECO:0007669"/>
    <property type="project" value="UniProtKB-SubCell"/>
</dbReference>
<feature type="domain" description="Yip1" evidence="6">
    <location>
        <begin position="14"/>
        <end position="206"/>
    </location>
</feature>
<comment type="subcellular location">
    <subcellularLocation>
        <location evidence="1">Membrane</location>
        <topology evidence="1">Multi-pass membrane protein</topology>
    </subcellularLocation>
</comment>
<keyword evidence="3 5" id="KW-1133">Transmembrane helix</keyword>
<evidence type="ECO:0000256" key="1">
    <source>
        <dbReference type="ARBA" id="ARBA00004141"/>
    </source>
</evidence>
<dbReference type="AlphaFoldDB" id="A0A1Y0IPS0"/>